<dbReference type="InterPro" id="IPR023353">
    <property type="entry name" value="LemA-like_dom_sf"/>
</dbReference>
<evidence type="ECO:0000256" key="4">
    <source>
        <dbReference type="ARBA" id="ARBA00022989"/>
    </source>
</evidence>
<name>A0A9D5LZU4_9FIRM</name>
<dbReference type="SUPFAM" id="SSF140478">
    <property type="entry name" value="LemA-like"/>
    <property type="match status" value="1"/>
</dbReference>
<keyword evidence="4 6" id="KW-1133">Transmembrane helix</keyword>
<comment type="caution">
    <text evidence="7">The sequence shown here is derived from an EMBL/GenBank/DDBJ whole genome shotgun (WGS) entry which is preliminary data.</text>
</comment>
<dbReference type="EMBL" id="JADCKB010000006">
    <property type="protein sequence ID" value="MBE5039645.1"/>
    <property type="molecule type" value="Genomic_DNA"/>
</dbReference>
<protein>
    <submittedName>
        <fullName evidence="7">LemA family protein</fullName>
    </submittedName>
</protein>
<dbReference type="Gene3D" id="1.20.1440.20">
    <property type="entry name" value="LemA-like domain"/>
    <property type="match status" value="1"/>
</dbReference>
<gene>
    <name evidence="7" type="ORF">INF28_04105</name>
</gene>
<keyword evidence="3 6" id="KW-0812">Transmembrane</keyword>
<keyword evidence="5 6" id="KW-0472">Membrane</keyword>
<dbReference type="GO" id="GO:0016020">
    <property type="term" value="C:membrane"/>
    <property type="evidence" value="ECO:0007669"/>
    <property type="project" value="UniProtKB-SubCell"/>
</dbReference>
<evidence type="ECO:0000256" key="6">
    <source>
        <dbReference type="SAM" id="Phobius"/>
    </source>
</evidence>
<feature type="transmembrane region" description="Helical" evidence="6">
    <location>
        <begin position="6"/>
        <end position="26"/>
    </location>
</feature>
<evidence type="ECO:0000256" key="3">
    <source>
        <dbReference type="ARBA" id="ARBA00022692"/>
    </source>
</evidence>
<comment type="subcellular location">
    <subcellularLocation>
        <location evidence="1">Membrane</location>
        <topology evidence="1">Single-pass membrane protein</topology>
    </subcellularLocation>
</comment>
<dbReference type="AlphaFoldDB" id="A0A9D5LZU4"/>
<dbReference type="Pfam" id="PF04011">
    <property type="entry name" value="LemA"/>
    <property type="match status" value="1"/>
</dbReference>
<sequence length="188" mass="20869">MKKGWIIVVCIIAVIVLITIGCVSNYNGLVEEREKIDGLLANIDTQLQRRNDLIPNLVSTVQGYTDHENEVLTHIADARSKLAGAQTTEEKSKADSELSSALSRLLVVVENYPQLKADTQFIALSDELAGTENRIAVARKDYNDAAQQYNAMIKKFPKVIFANLFGFEKAEYFEATEGAEQVPQVSFD</sequence>
<evidence type="ECO:0000313" key="8">
    <source>
        <dbReference type="Proteomes" id="UP000806542"/>
    </source>
</evidence>
<organism evidence="7 8">
    <name type="scientific">Ructibacterium gallinarum</name>
    <dbReference type="NCBI Taxonomy" id="2779355"/>
    <lineage>
        <taxon>Bacteria</taxon>
        <taxon>Bacillati</taxon>
        <taxon>Bacillota</taxon>
        <taxon>Clostridia</taxon>
        <taxon>Eubacteriales</taxon>
        <taxon>Oscillospiraceae</taxon>
        <taxon>Ructibacterium</taxon>
    </lineage>
</organism>
<dbReference type="Proteomes" id="UP000806542">
    <property type="component" value="Unassembled WGS sequence"/>
</dbReference>
<evidence type="ECO:0000256" key="1">
    <source>
        <dbReference type="ARBA" id="ARBA00004167"/>
    </source>
</evidence>
<dbReference type="PROSITE" id="PS51257">
    <property type="entry name" value="PROKAR_LIPOPROTEIN"/>
    <property type="match status" value="1"/>
</dbReference>
<dbReference type="PANTHER" id="PTHR34478">
    <property type="entry name" value="PROTEIN LEMA"/>
    <property type="match status" value="1"/>
</dbReference>
<evidence type="ECO:0000313" key="7">
    <source>
        <dbReference type="EMBL" id="MBE5039645.1"/>
    </source>
</evidence>
<reference evidence="7" key="1">
    <citation type="submission" date="2020-10" db="EMBL/GenBank/DDBJ databases">
        <title>ChiBAC.</title>
        <authorList>
            <person name="Zenner C."/>
            <person name="Hitch T.C.A."/>
            <person name="Clavel T."/>
        </authorList>
    </citation>
    <scope>NUCLEOTIDE SEQUENCE</scope>
    <source>
        <strain evidence="7">DSM 107454</strain>
    </source>
</reference>
<dbReference type="PANTHER" id="PTHR34478:SF2">
    <property type="entry name" value="MEMBRANE PROTEIN"/>
    <property type="match status" value="1"/>
</dbReference>
<keyword evidence="8" id="KW-1185">Reference proteome</keyword>
<comment type="similarity">
    <text evidence="2">Belongs to the LemA family.</text>
</comment>
<dbReference type="InterPro" id="IPR007156">
    <property type="entry name" value="MamQ_LemA"/>
</dbReference>
<proteinExistence type="inferred from homology"/>
<evidence type="ECO:0000256" key="2">
    <source>
        <dbReference type="ARBA" id="ARBA00008854"/>
    </source>
</evidence>
<evidence type="ECO:0000256" key="5">
    <source>
        <dbReference type="ARBA" id="ARBA00023136"/>
    </source>
</evidence>
<accession>A0A9D5LZU4</accession>